<dbReference type="AlphaFoldDB" id="A0AAX4HEU8"/>
<evidence type="ECO:0000256" key="2">
    <source>
        <dbReference type="ARBA" id="ARBA00043974"/>
    </source>
</evidence>
<evidence type="ECO:0000256" key="3">
    <source>
        <dbReference type="SAM" id="MobiDB-lite"/>
    </source>
</evidence>
<proteinExistence type="inferred from homology"/>
<evidence type="ECO:0008006" key="6">
    <source>
        <dbReference type="Google" id="ProtNLM"/>
    </source>
</evidence>
<keyword evidence="1" id="KW-0143">Chaperone</keyword>
<accession>A0AAX4HEU8</accession>
<feature type="region of interest" description="Disordered" evidence="3">
    <location>
        <begin position="38"/>
        <end position="59"/>
    </location>
</feature>
<name>A0AAX4HEU8_9ASCO</name>
<evidence type="ECO:0000256" key="1">
    <source>
        <dbReference type="ARBA" id="ARBA00023186"/>
    </source>
</evidence>
<dbReference type="GO" id="GO:0005634">
    <property type="term" value="C:nucleus"/>
    <property type="evidence" value="ECO:0007669"/>
    <property type="project" value="TreeGrafter"/>
</dbReference>
<sequence length="175" mass="19689">MNHSNSSSHFLINCASSRNDRIEYTNLQSLRIIPDNSKLSSVSTTSQRDASHNVPALPDTLREQQGPLSIASEVNGRHPLEARLQNWEDAQQTTKLEMYRRVFGAAEPIRRTMELGIVDATDFCPEVMGGPDSMHRDILLNREATVDWEDIYRGGFESGRGGTDFHTEMEKKLGI</sequence>
<dbReference type="PANTHER" id="PTHR12828:SF3">
    <property type="entry name" value="PROTEASOME MATURATION PROTEIN"/>
    <property type="match status" value="1"/>
</dbReference>
<comment type="similarity">
    <text evidence="2">Belongs to the POMP/UMP1 family.</text>
</comment>
<dbReference type="RefSeq" id="XP_062878793.1">
    <property type="nucleotide sequence ID" value="XM_063022723.1"/>
</dbReference>
<evidence type="ECO:0000313" key="4">
    <source>
        <dbReference type="EMBL" id="WPK26412.1"/>
    </source>
</evidence>
<evidence type="ECO:0000313" key="5">
    <source>
        <dbReference type="Proteomes" id="UP001338582"/>
    </source>
</evidence>
<dbReference type="KEGG" id="asau:88174828"/>
<dbReference type="PANTHER" id="PTHR12828">
    <property type="entry name" value="PROTEASOME MATURATION PROTEIN UMP1"/>
    <property type="match status" value="1"/>
</dbReference>
<dbReference type="EMBL" id="CP138897">
    <property type="protein sequence ID" value="WPK26412.1"/>
    <property type="molecule type" value="Genomic_DNA"/>
</dbReference>
<dbReference type="InterPro" id="IPR008012">
    <property type="entry name" value="Ump1"/>
</dbReference>
<dbReference type="GeneID" id="88174828"/>
<reference evidence="4 5" key="1">
    <citation type="submission" date="2023-10" db="EMBL/GenBank/DDBJ databases">
        <title>Draft Genome Sequence of Candida saopaulonensis from a very Premature Infant with Sepsis.</title>
        <authorList>
            <person name="Ning Y."/>
            <person name="Dai R."/>
            <person name="Xiao M."/>
            <person name="Xu Y."/>
            <person name="Yan Q."/>
            <person name="Zhang L."/>
        </authorList>
    </citation>
    <scope>NUCLEOTIDE SEQUENCE [LARGE SCALE GENOMIC DNA]</scope>
    <source>
        <strain evidence="4 5">19XY460</strain>
    </source>
</reference>
<dbReference type="Proteomes" id="UP001338582">
    <property type="component" value="Chromosome 4"/>
</dbReference>
<protein>
    <recommendedName>
        <fullName evidence="6">Proteasome maturation factor UMP1</fullName>
    </recommendedName>
</protein>
<gene>
    <name evidence="4" type="ORF">PUMCH_003765</name>
</gene>
<dbReference type="GO" id="GO:0005737">
    <property type="term" value="C:cytoplasm"/>
    <property type="evidence" value="ECO:0007669"/>
    <property type="project" value="TreeGrafter"/>
</dbReference>
<keyword evidence="5" id="KW-1185">Reference proteome</keyword>
<dbReference type="Pfam" id="PF05348">
    <property type="entry name" value="UMP1"/>
    <property type="match status" value="1"/>
</dbReference>
<organism evidence="4 5">
    <name type="scientific">Australozyma saopauloensis</name>
    <dbReference type="NCBI Taxonomy" id="291208"/>
    <lineage>
        <taxon>Eukaryota</taxon>
        <taxon>Fungi</taxon>
        <taxon>Dikarya</taxon>
        <taxon>Ascomycota</taxon>
        <taxon>Saccharomycotina</taxon>
        <taxon>Pichiomycetes</taxon>
        <taxon>Metschnikowiaceae</taxon>
        <taxon>Australozyma</taxon>
    </lineage>
</organism>
<feature type="compositionally biased region" description="Polar residues" evidence="3">
    <location>
        <begin position="38"/>
        <end position="48"/>
    </location>
</feature>
<dbReference type="GO" id="GO:0043248">
    <property type="term" value="P:proteasome assembly"/>
    <property type="evidence" value="ECO:0007669"/>
    <property type="project" value="InterPro"/>
</dbReference>